<reference evidence="1" key="1">
    <citation type="submission" date="2018-02" db="EMBL/GenBank/DDBJ databases">
        <title>Rhizophora mucronata_Transcriptome.</title>
        <authorList>
            <person name="Meera S.P."/>
            <person name="Sreeshan A."/>
            <person name="Augustine A."/>
        </authorList>
    </citation>
    <scope>NUCLEOTIDE SEQUENCE</scope>
    <source>
        <tissue evidence="1">Leaf</tissue>
    </source>
</reference>
<accession>A0A2P2QHK9</accession>
<dbReference type="EMBL" id="GGEC01085903">
    <property type="protein sequence ID" value="MBX66387.1"/>
    <property type="molecule type" value="Transcribed_RNA"/>
</dbReference>
<organism evidence="1">
    <name type="scientific">Rhizophora mucronata</name>
    <name type="common">Asiatic mangrove</name>
    <dbReference type="NCBI Taxonomy" id="61149"/>
    <lineage>
        <taxon>Eukaryota</taxon>
        <taxon>Viridiplantae</taxon>
        <taxon>Streptophyta</taxon>
        <taxon>Embryophyta</taxon>
        <taxon>Tracheophyta</taxon>
        <taxon>Spermatophyta</taxon>
        <taxon>Magnoliopsida</taxon>
        <taxon>eudicotyledons</taxon>
        <taxon>Gunneridae</taxon>
        <taxon>Pentapetalae</taxon>
        <taxon>rosids</taxon>
        <taxon>fabids</taxon>
        <taxon>Malpighiales</taxon>
        <taxon>Rhizophoraceae</taxon>
        <taxon>Rhizophora</taxon>
    </lineage>
</organism>
<name>A0A2P2QHK9_RHIMU</name>
<protein>
    <submittedName>
        <fullName evidence="1">Uncharacterized protein</fullName>
    </submittedName>
</protein>
<dbReference type="AlphaFoldDB" id="A0A2P2QHK9"/>
<sequence length="62" mass="7450">MKTNSTVRTNMGMVEYEKTQREKKNPFLFSLKKTTQKVKKTIRERKEMVITLTFIWWHAAAD</sequence>
<proteinExistence type="predicted"/>
<evidence type="ECO:0000313" key="1">
    <source>
        <dbReference type="EMBL" id="MBX66387.1"/>
    </source>
</evidence>